<dbReference type="InterPro" id="IPR033881">
    <property type="entry name" value="vWA_BatA_type"/>
</dbReference>
<dbReference type="SUPFAM" id="SSF53300">
    <property type="entry name" value="vWA-like"/>
    <property type="match status" value="1"/>
</dbReference>
<comment type="caution">
    <text evidence="4">The sequence shown here is derived from an EMBL/GenBank/DDBJ whole genome shotgun (WGS) entry which is preliminary data.</text>
</comment>
<dbReference type="PANTHER" id="PTHR22550">
    <property type="entry name" value="SPORE GERMINATION PROTEIN"/>
    <property type="match status" value="1"/>
</dbReference>
<reference evidence="4 5" key="1">
    <citation type="submission" date="2024-06" db="EMBL/GenBank/DDBJ databases">
        <authorList>
            <person name="Li F."/>
        </authorList>
    </citation>
    <scope>NUCLEOTIDE SEQUENCE [LARGE SCALE GENOMIC DNA]</scope>
    <source>
        <strain evidence="4 5">GXAS 311</strain>
    </source>
</reference>
<evidence type="ECO:0000313" key="5">
    <source>
        <dbReference type="Proteomes" id="UP001548189"/>
    </source>
</evidence>
<organism evidence="4 5">
    <name type="scientific">Aliikangiella maris</name>
    <dbReference type="NCBI Taxonomy" id="3162458"/>
    <lineage>
        <taxon>Bacteria</taxon>
        <taxon>Pseudomonadati</taxon>
        <taxon>Pseudomonadota</taxon>
        <taxon>Gammaproteobacteria</taxon>
        <taxon>Oceanospirillales</taxon>
        <taxon>Pleioneaceae</taxon>
        <taxon>Aliikangiella</taxon>
    </lineage>
</organism>
<keyword evidence="2" id="KW-0472">Membrane</keyword>
<evidence type="ECO:0000256" key="2">
    <source>
        <dbReference type="SAM" id="Phobius"/>
    </source>
</evidence>
<evidence type="ECO:0000259" key="3">
    <source>
        <dbReference type="PROSITE" id="PS50234"/>
    </source>
</evidence>
<dbReference type="Gene3D" id="3.40.50.410">
    <property type="entry name" value="von Willebrand factor, type A domain"/>
    <property type="match status" value="1"/>
</dbReference>
<dbReference type="RefSeq" id="WP_353873773.1">
    <property type="nucleotide sequence ID" value="NZ_JBEVCJ010000003.1"/>
</dbReference>
<gene>
    <name evidence="4" type="ORF">ABVT43_03655</name>
</gene>
<dbReference type="InterPro" id="IPR002035">
    <property type="entry name" value="VWF_A"/>
</dbReference>
<keyword evidence="5" id="KW-1185">Reference proteome</keyword>
<feature type="region of interest" description="Disordered" evidence="1">
    <location>
        <begin position="339"/>
        <end position="358"/>
    </location>
</feature>
<dbReference type="PANTHER" id="PTHR22550:SF18">
    <property type="entry name" value="VWFA DOMAIN-CONTAINING PROTEIN"/>
    <property type="match status" value="1"/>
</dbReference>
<name>A0ABV2BQJ9_9GAMM</name>
<dbReference type="InterPro" id="IPR050768">
    <property type="entry name" value="UPF0353/GerABKA_families"/>
</dbReference>
<feature type="transmembrane region" description="Helical" evidence="2">
    <location>
        <begin position="59"/>
        <end position="77"/>
    </location>
</feature>
<evidence type="ECO:0000313" key="4">
    <source>
        <dbReference type="EMBL" id="MET1254217.1"/>
    </source>
</evidence>
<dbReference type="InterPro" id="IPR036465">
    <property type="entry name" value="vWFA_dom_sf"/>
</dbReference>
<sequence>MLEIAYPLTFLLLPLPLIIWFFKRTKKPELAAIRTPLFDSWQSLQTQTQSSRTDLLNKLFVLLAWCALVTAAARIQWIDDPITLPNSGRDLLLSIDISGSMEEEDLTLNDKPANRLMVVKSIISDFITRREGDRIGLVLFGENAYLQTPLTFDLKTVRYMLDETEIGLAGASRTAIGDGIGLSVKRLRERAEQNRVLILLTDGRSNSGELEPIEAAKLAKHAGIKIYTIGVGADEVIRRSLLFGTTKFNPSAELDEKTLIEVATLTGGKYFRARSTKELAEIYALLDELEPVEDEPEVYRPIQELYYWPALLGLLCFFMPMLINSLHTLFRRMTNSPNAPTTVRIDSQQESKRGSYAD</sequence>
<keyword evidence="2" id="KW-1133">Transmembrane helix</keyword>
<feature type="transmembrane region" description="Helical" evidence="2">
    <location>
        <begin position="305"/>
        <end position="323"/>
    </location>
</feature>
<proteinExistence type="predicted"/>
<feature type="domain" description="VWFA" evidence="3">
    <location>
        <begin position="90"/>
        <end position="289"/>
    </location>
</feature>
<feature type="compositionally biased region" description="Basic and acidic residues" evidence="1">
    <location>
        <begin position="347"/>
        <end position="358"/>
    </location>
</feature>
<feature type="transmembrane region" description="Helical" evidence="2">
    <location>
        <begin position="6"/>
        <end position="22"/>
    </location>
</feature>
<dbReference type="CDD" id="cd01467">
    <property type="entry name" value="vWA_BatA_type"/>
    <property type="match status" value="1"/>
</dbReference>
<dbReference type="PROSITE" id="PS50234">
    <property type="entry name" value="VWFA"/>
    <property type="match status" value="1"/>
</dbReference>
<dbReference type="Proteomes" id="UP001548189">
    <property type="component" value="Unassembled WGS sequence"/>
</dbReference>
<protein>
    <submittedName>
        <fullName evidence="4">VWA domain-containing protein</fullName>
    </submittedName>
</protein>
<dbReference type="EMBL" id="JBEVCJ010000003">
    <property type="protein sequence ID" value="MET1254217.1"/>
    <property type="molecule type" value="Genomic_DNA"/>
</dbReference>
<keyword evidence="2" id="KW-0812">Transmembrane</keyword>
<dbReference type="Pfam" id="PF00092">
    <property type="entry name" value="VWA"/>
    <property type="match status" value="1"/>
</dbReference>
<accession>A0ABV2BQJ9</accession>
<dbReference type="SMART" id="SM00327">
    <property type="entry name" value="VWA"/>
    <property type="match status" value="1"/>
</dbReference>
<evidence type="ECO:0000256" key="1">
    <source>
        <dbReference type="SAM" id="MobiDB-lite"/>
    </source>
</evidence>